<name>A0A7J0G7A4_9ERIC</name>
<evidence type="ECO:0000313" key="2">
    <source>
        <dbReference type="EMBL" id="GFZ06657.1"/>
    </source>
</evidence>
<sequence>MVPPAMRTIATATPYKVPSSSSLVSARKLAANLWELHQYRLPLSIMHHGGNGLPPRLRRLHHHHHHHHQVPDPSPSSPDLVKSPIIPSEIRNWGCIYE</sequence>
<keyword evidence="3" id="KW-1185">Reference proteome</keyword>
<organism evidence="2 3">
    <name type="scientific">Actinidia rufa</name>
    <dbReference type="NCBI Taxonomy" id="165716"/>
    <lineage>
        <taxon>Eukaryota</taxon>
        <taxon>Viridiplantae</taxon>
        <taxon>Streptophyta</taxon>
        <taxon>Embryophyta</taxon>
        <taxon>Tracheophyta</taxon>
        <taxon>Spermatophyta</taxon>
        <taxon>Magnoliopsida</taxon>
        <taxon>eudicotyledons</taxon>
        <taxon>Gunneridae</taxon>
        <taxon>Pentapetalae</taxon>
        <taxon>asterids</taxon>
        <taxon>Ericales</taxon>
        <taxon>Actinidiaceae</taxon>
        <taxon>Actinidia</taxon>
    </lineage>
</organism>
<protein>
    <submittedName>
        <fullName evidence="2">Uncharacterized protein</fullName>
    </submittedName>
</protein>
<feature type="region of interest" description="Disordered" evidence="1">
    <location>
        <begin position="52"/>
        <end position="84"/>
    </location>
</feature>
<dbReference type="AlphaFoldDB" id="A0A7J0G7A4"/>
<reference evidence="2 3" key="1">
    <citation type="submission" date="2019-07" db="EMBL/GenBank/DDBJ databases">
        <title>De Novo Assembly of kiwifruit Actinidia rufa.</title>
        <authorList>
            <person name="Sugita-Konishi S."/>
            <person name="Sato K."/>
            <person name="Mori E."/>
            <person name="Abe Y."/>
            <person name="Kisaki G."/>
            <person name="Hamano K."/>
            <person name="Suezawa K."/>
            <person name="Otani M."/>
            <person name="Fukuda T."/>
            <person name="Manabe T."/>
            <person name="Gomi K."/>
            <person name="Tabuchi M."/>
            <person name="Akimitsu K."/>
            <person name="Kataoka I."/>
        </authorList>
    </citation>
    <scope>NUCLEOTIDE SEQUENCE [LARGE SCALE GENOMIC DNA]</scope>
    <source>
        <strain evidence="3">cv. Fuchu</strain>
    </source>
</reference>
<feature type="compositionally biased region" description="Basic residues" evidence="1">
    <location>
        <begin position="56"/>
        <end position="68"/>
    </location>
</feature>
<evidence type="ECO:0000256" key="1">
    <source>
        <dbReference type="SAM" id="MobiDB-lite"/>
    </source>
</evidence>
<evidence type="ECO:0000313" key="3">
    <source>
        <dbReference type="Proteomes" id="UP000585474"/>
    </source>
</evidence>
<proteinExistence type="predicted"/>
<dbReference type="EMBL" id="BJWL01000018">
    <property type="protein sequence ID" value="GFZ06657.1"/>
    <property type="molecule type" value="Genomic_DNA"/>
</dbReference>
<dbReference type="Proteomes" id="UP000585474">
    <property type="component" value="Unassembled WGS sequence"/>
</dbReference>
<accession>A0A7J0G7A4</accession>
<gene>
    <name evidence="2" type="ORF">Acr_18g0008270</name>
</gene>
<comment type="caution">
    <text evidence="2">The sequence shown here is derived from an EMBL/GenBank/DDBJ whole genome shotgun (WGS) entry which is preliminary data.</text>
</comment>